<dbReference type="Gene3D" id="3.40.640.10">
    <property type="entry name" value="Type I PLP-dependent aspartate aminotransferase-like (Major domain)"/>
    <property type="match status" value="1"/>
</dbReference>
<comment type="cofactor">
    <cofactor evidence="1">
        <name>pyridoxal 5'-phosphate</name>
        <dbReference type="ChEBI" id="CHEBI:597326"/>
    </cofactor>
</comment>
<keyword evidence="7" id="KW-1185">Reference proteome</keyword>
<gene>
    <name evidence="6" type="ORF">ABT188_21955</name>
</gene>
<dbReference type="Gene3D" id="3.90.1150.10">
    <property type="entry name" value="Aspartate Aminotransferase, domain 1"/>
    <property type="match status" value="1"/>
</dbReference>
<dbReference type="SUPFAM" id="SSF53383">
    <property type="entry name" value="PLP-dependent transferases"/>
    <property type="match status" value="1"/>
</dbReference>
<dbReference type="NCBIfam" id="NF005855">
    <property type="entry name" value="PRK07777.1"/>
    <property type="match status" value="1"/>
</dbReference>
<evidence type="ECO:0000259" key="5">
    <source>
        <dbReference type="Pfam" id="PF00155"/>
    </source>
</evidence>
<dbReference type="EC" id="2.6.1.-" evidence="6"/>
<dbReference type="InterPro" id="IPR051326">
    <property type="entry name" value="Kynurenine-oxoglutarate_AT"/>
</dbReference>
<name>A0ABV1SZM4_9ACTN</name>
<dbReference type="InterPro" id="IPR015424">
    <property type="entry name" value="PyrdxlP-dep_Trfase"/>
</dbReference>
<evidence type="ECO:0000256" key="4">
    <source>
        <dbReference type="ARBA" id="ARBA00022898"/>
    </source>
</evidence>
<dbReference type="CDD" id="cd00609">
    <property type="entry name" value="AAT_like"/>
    <property type="match status" value="1"/>
</dbReference>
<sequence>MTSMSSSARPLLNRRLAEFGTTIFAEMSALAVRTGAINLGQGFPDTDGPEEIREAAVRALRDGRGNQYPPGPGVPELRAAVAEHQLRRYGLSYDPDTEVLVTAGATEAIAAALLALVEPGDEVVALEPYYDSYAACVAMAGGTRVPVTLRPHGEAGQRSFRLDLDELRDAVTDRTRLLLLNTPHNPTGTVLTRAELAAIAELAVERDLLVVTDEVYEHLVFDAAEHIPLASFPGMRERTVTIGSAGKTFSFTGWKVGWVTAAPALVTAVRSAKQYLTYVASGPFQYAVAEALALPESYFTAYREDMEAKRDLLAAGLAEAGFGVYRPAGTYFVTTDIRPLGERDGFAFCRTLPERCGVAAIPNAVFYDHREQGAPFVRFTFCKRADVLREATDRLLKLRKD</sequence>
<dbReference type="PANTHER" id="PTHR43807:SF20">
    <property type="entry name" value="FI04487P"/>
    <property type="match status" value="1"/>
</dbReference>
<keyword evidence="3 6" id="KW-0808">Transferase</keyword>
<reference evidence="6 7" key="1">
    <citation type="submission" date="2024-06" db="EMBL/GenBank/DDBJ databases">
        <title>The Natural Products Discovery Center: Release of the First 8490 Sequenced Strains for Exploring Actinobacteria Biosynthetic Diversity.</title>
        <authorList>
            <person name="Kalkreuter E."/>
            <person name="Kautsar S.A."/>
            <person name="Yang D."/>
            <person name="Bader C.D."/>
            <person name="Teijaro C.N."/>
            <person name="Fluegel L."/>
            <person name="Davis C.M."/>
            <person name="Simpson J.R."/>
            <person name="Lauterbach L."/>
            <person name="Steele A.D."/>
            <person name="Gui C."/>
            <person name="Meng S."/>
            <person name="Li G."/>
            <person name="Viehrig K."/>
            <person name="Ye F."/>
            <person name="Su P."/>
            <person name="Kiefer A.F."/>
            <person name="Nichols A."/>
            <person name="Cepeda A.J."/>
            <person name="Yan W."/>
            <person name="Fan B."/>
            <person name="Jiang Y."/>
            <person name="Adhikari A."/>
            <person name="Zheng C.-J."/>
            <person name="Schuster L."/>
            <person name="Cowan T.M."/>
            <person name="Smanski M.J."/>
            <person name="Chevrette M.G."/>
            <person name="De Carvalho L.P.S."/>
            <person name="Shen B."/>
        </authorList>
    </citation>
    <scope>NUCLEOTIDE SEQUENCE [LARGE SCALE GENOMIC DNA]</scope>
    <source>
        <strain evidence="6 7">NPDC001615</strain>
    </source>
</reference>
<organism evidence="6 7">
    <name type="scientific">Streptomyces violaceorubidus</name>
    <dbReference type="NCBI Taxonomy" id="284042"/>
    <lineage>
        <taxon>Bacteria</taxon>
        <taxon>Bacillati</taxon>
        <taxon>Actinomycetota</taxon>
        <taxon>Actinomycetes</taxon>
        <taxon>Kitasatosporales</taxon>
        <taxon>Streptomycetaceae</taxon>
        <taxon>Streptomyces</taxon>
    </lineage>
</organism>
<dbReference type="Pfam" id="PF00155">
    <property type="entry name" value="Aminotran_1_2"/>
    <property type="match status" value="1"/>
</dbReference>
<dbReference type="Proteomes" id="UP001496720">
    <property type="component" value="Unassembled WGS sequence"/>
</dbReference>
<keyword evidence="2 6" id="KW-0032">Aminotransferase</keyword>
<dbReference type="InterPro" id="IPR004839">
    <property type="entry name" value="Aminotransferase_I/II_large"/>
</dbReference>
<evidence type="ECO:0000313" key="6">
    <source>
        <dbReference type="EMBL" id="MER6167185.1"/>
    </source>
</evidence>
<proteinExistence type="predicted"/>
<comment type="caution">
    <text evidence="6">The sequence shown here is derived from an EMBL/GenBank/DDBJ whole genome shotgun (WGS) entry which is preliminary data.</text>
</comment>
<dbReference type="PANTHER" id="PTHR43807">
    <property type="entry name" value="FI04487P"/>
    <property type="match status" value="1"/>
</dbReference>
<protein>
    <submittedName>
        <fullName evidence="6">Pyridoxal phosphate-dependent aminotransferase</fullName>
        <ecNumber evidence="6">2.6.1.-</ecNumber>
    </submittedName>
</protein>
<evidence type="ECO:0000313" key="7">
    <source>
        <dbReference type="Proteomes" id="UP001496720"/>
    </source>
</evidence>
<feature type="domain" description="Aminotransferase class I/classII large" evidence="5">
    <location>
        <begin position="36"/>
        <end position="394"/>
    </location>
</feature>
<evidence type="ECO:0000256" key="2">
    <source>
        <dbReference type="ARBA" id="ARBA00022576"/>
    </source>
</evidence>
<accession>A0ABV1SZM4</accession>
<evidence type="ECO:0000256" key="3">
    <source>
        <dbReference type="ARBA" id="ARBA00022679"/>
    </source>
</evidence>
<dbReference type="GO" id="GO:0008483">
    <property type="term" value="F:transaminase activity"/>
    <property type="evidence" value="ECO:0007669"/>
    <property type="project" value="UniProtKB-KW"/>
</dbReference>
<dbReference type="InterPro" id="IPR015422">
    <property type="entry name" value="PyrdxlP-dep_Trfase_small"/>
</dbReference>
<keyword evidence="4" id="KW-0663">Pyridoxal phosphate</keyword>
<dbReference type="InterPro" id="IPR015421">
    <property type="entry name" value="PyrdxlP-dep_Trfase_major"/>
</dbReference>
<dbReference type="EMBL" id="JBEOZY010000023">
    <property type="protein sequence ID" value="MER6167185.1"/>
    <property type="molecule type" value="Genomic_DNA"/>
</dbReference>
<evidence type="ECO:0000256" key="1">
    <source>
        <dbReference type="ARBA" id="ARBA00001933"/>
    </source>
</evidence>
<dbReference type="RefSeq" id="WP_352148705.1">
    <property type="nucleotide sequence ID" value="NZ_JBEOZY010000023.1"/>
</dbReference>